<evidence type="ECO:0000256" key="1">
    <source>
        <dbReference type="SAM" id="SignalP"/>
    </source>
</evidence>
<keyword evidence="4" id="KW-1185">Reference proteome</keyword>
<protein>
    <recommendedName>
        <fullName evidence="2">YhfM-like domain-containing protein</fullName>
    </recommendedName>
</protein>
<evidence type="ECO:0000313" key="4">
    <source>
        <dbReference type="Proteomes" id="UP000706926"/>
    </source>
</evidence>
<keyword evidence="1" id="KW-0732">Signal</keyword>
<proteinExistence type="predicted"/>
<dbReference type="EMBL" id="JAGGKI010000005">
    <property type="protein sequence ID" value="MBP1893432.1"/>
    <property type="molecule type" value="Genomic_DNA"/>
</dbReference>
<dbReference type="Pfam" id="PF26353">
    <property type="entry name" value="YhfM"/>
    <property type="match status" value="1"/>
</dbReference>
<comment type="caution">
    <text evidence="3">The sequence shown here is derived from an EMBL/GenBank/DDBJ whole genome shotgun (WGS) entry which is preliminary data.</text>
</comment>
<dbReference type="PROSITE" id="PS51257">
    <property type="entry name" value="PROKAR_LIPOPROTEIN"/>
    <property type="match status" value="1"/>
</dbReference>
<dbReference type="GeneID" id="95404526"/>
<name>A0ABS4FBK8_9BACL</name>
<accession>A0ABS4FBK8</accession>
<evidence type="ECO:0000313" key="3">
    <source>
        <dbReference type="EMBL" id="MBP1893432.1"/>
    </source>
</evidence>
<dbReference type="RefSeq" id="WP_007127839.1">
    <property type="nucleotide sequence ID" value="NZ_CP139098.1"/>
</dbReference>
<feature type="chain" id="PRO_5045327507" description="YhfM-like domain-containing protein" evidence="1">
    <location>
        <begin position="21"/>
        <end position="134"/>
    </location>
</feature>
<sequence length="134" mass="15316">MKKISVMFLLMAFLFLGCQNNDTKDDNWGSNHLIRSGDIIDIIIKDKDEANRTLSPTELQDFMNIIHGGVYEIGQLDIGPADNVVEMAMKNGETKKLSLWLDQGEDLFVDHDDNGHYKLLLDEDERNKLIDILH</sequence>
<dbReference type="Proteomes" id="UP000706926">
    <property type="component" value="Unassembled WGS sequence"/>
</dbReference>
<dbReference type="InterPro" id="IPR058780">
    <property type="entry name" value="YhfM-like_dom"/>
</dbReference>
<feature type="domain" description="YhfM-like" evidence="2">
    <location>
        <begin position="38"/>
        <end position="133"/>
    </location>
</feature>
<reference evidence="3 4" key="1">
    <citation type="submission" date="2021-03" db="EMBL/GenBank/DDBJ databases">
        <title>Genomic Encyclopedia of Type Strains, Phase IV (KMG-IV): sequencing the most valuable type-strain genomes for metagenomic binning, comparative biology and taxonomic classification.</title>
        <authorList>
            <person name="Goeker M."/>
        </authorList>
    </citation>
    <scope>NUCLEOTIDE SEQUENCE [LARGE SCALE GENOMIC DNA]</scope>
    <source>
        <strain evidence="3 4">DSM 15596</strain>
    </source>
</reference>
<organism evidence="3 4">
    <name type="scientific">Paenibacillus lactis</name>
    <dbReference type="NCBI Taxonomy" id="228574"/>
    <lineage>
        <taxon>Bacteria</taxon>
        <taxon>Bacillati</taxon>
        <taxon>Bacillota</taxon>
        <taxon>Bacilli</taxon>
        <taxon>Bacillales</taxon>
        <taxon>Paenibacillaceae</taxon>
        <taxon>Paenibacillus</taxon>
    </lineage>
</organism>
<gene>
    <name evidence="3" type="ORF">J2Z18_002534</name>
</gene>
<evidence type="ECO:0000259" key="2">
    <source>
        <dbReference type="Pfam" id="PF26353"/>
    </source>
</evidence>
<feature type="signal peptide" evidence="1">
    <location>
        <begin position="1"/>
        <end position="20"/>
    </location>
</feature>